<dbReference type="GO" id="GO:0009279">
    <property type="term" value="C:cell outer membrane"/>
    <property type="evidence" value="ECO:0007669"/>
    <property type="project" value="TreeGrafter"/>
</dbReference>
<feature type="domain" description="Pectinesterase catalytic" evidence="6">
    <location>
        <begin position="727"/>
        <end position="982"/>
    </location>
</feature>
<dbReference type="EMBL" id="JACJJL010000020">
    <property type="protein sequence ID" value="MBM6662399.1"/>
    <property type="molecule type" value="Genomic_DNA"/>
</dbReference>
<organism evidence="9 10">
    <name type="scientific">Marseilla massiliensis</name>
    <dbReference type="NCBI Taxonomy" id="1841864"/>
    <lineage>
        <taxon>Bacteria</taxon>
        <taxon>Pseudomonadati</taxon>
        <taxon>Bacteroidota</taxon>
        <taxon>Bacteroidia</taxon>
        <taxon>Bacteroidales</taxon>
        <taxon>Prevotellaceae</taxon>
        <taxon>Marseilla</taxon>
    </lineage>
</organism>
<evidence type="ECO:0000256" key="5">
    <source>
        <dbReference type="SAM" id="SignalP"/>
    </source>
</evidence>
<evidence type="ECO:0000259" key="7">
    <source>
        <dbReference type="Pfam" id="PF13205"/>
    </source>
</evidence>
<dbReference type="InterPro" id="IPR000070">
    <property type="entry name" value="Pectinesterase_cat"/>
</dbReference>
<evidence type="ECO:0000259" key="8">
    <source>
        <dbReference type="Pfam" id="PF18998"/>
    </source>
</evidence>
<evidence type="ECO:0000259" key="6">
    <source>
        <dbReference type="Pfam" id="PF01095"/>
    </source>
</evidence>
<dbReference type="Pfam" id="PF18998">
    <property type="entry name" value="Flg_new_2"/>
    <property type="match status" value="2"/>
</dbReference>
<comment type="similarity">
    <text evidence="1">Belongs to the pectinesterase family.</text>
</comment>
<evidence type="ECO:0000256" key="2">
    <source>
        <dbReference type="ARBA" id="ARBA00022729"/>
    </source>
</evidence>
<comment type="caution">
    <text evidence="9">The sequence shown here is derived from an EMBL/GenBank/DDBJ whole genome shotgun (WGS) entry which is preliminary data.</text>
</comment>
<evidence type="ECO:0000313" key="10">
    <source>
        <dbReference type="Proteomes" id="UP000764045"/>
    </source>
</evidence>
<keyword evidence="10" id="KW-1185">Reference proteome</keyword>
<feature type="domain" description="SbsA Ig-like" evidence="7">
    <location>
        <begin position="558"/>
        <end position="654"/>
    </location>
</feature>
<keyword evidence="2 5" id="KW-0732">Signal</keyword>
<evidence type="ECO:0000313" key="9">
    <source>
        <dbReference type="EMBL" id="MBM6662399.1"/>
    </source>
</evidence>
<dbReference type="AlphaFoldDB" id="A0A938WQ88"/>
<evidence type="ECO:0000256" key="3">
    <source>
        <dbReference type="ARBA" id="ARBA00022801"/>
    </source>
</evidence>
<evidence type="ECO:0000256" key="1">
    <source>
        <dbReference type="ARBA" id="ARBA00008891"/>
    </source>
</evidence>
<dbReference type="Gene3D" id="2.160.20.10">
    <property type="entry name" value="Single-stranded right-handed beta-helix, Pectin lyase-like"/>
    <property type="match status" value="1"/>
</dbReference>
<accession>A0A938WQ88</accession>
<dbReference type="Pfam" id="PF01095">
    <property type="entry name" value="Pectinesterase"/>
    <property type="match status" value="1"/>
</dbReference>
<dbReference type="InterPro" id="IPR044060">
    <property type="entry name" value="Bacterial_rp_domain"/>
</dbReference>
<dbReference type="Gene3D" id="2.60.120.260">
    <property type="entry name" value="Galactose-binding domain-like"/>
    <property type="match status" value="1"/>
</dbReference>
<dbReference type="Proteomes" id="UP000764045">
    <property type="component" value="Unassembled WGS sequence"/>
</dbReference>
<dbReference type="GO" id="GO:0042545">
    <property type="term" value="P:cell wall modification"/>
    <property type="evidence" value="ECO:0007669"/>
    <property type="project" value="InterPro"/>
</dbReference>
<feature type="signal peptide" evidence="5">
    <location>
        <begin position="1"/>
        <end position="23"/>
    </location>
</feature>
<name>A0A938WQ88_9BACT</name>
<dbReference type="InterPro" id="IPR032812">
    <property type="entry name" value="SbsA_Ig"/>
</dbReference>
<dbReference type="SUPFAM" id="SSF51126">
    <property type="entry name" value="Pectin lyase-like"/>
    <property type="match status" value="1"/>
</dbReference>
<dbReference type="PANTHER" id="PTHR31321:SF57">
    <property type="entry name" value="PECTINESTERASE 53-RELATED"/>
    <property type="match status" value="1"/>
</dbReference>
<keyword evidence="3" id="KW-0378">Hydrolase</keyword>
<proteinExistence type="inferred from homology"/>
<dbReference type="InterPro" id="IPR012334">
    <property type="entry name" value="Pectin_lyas_fold"/>
</dbReference>
<feature type="domain" description="Bacterial repeat" evidence="8">
    <location>
        <begin position="315"/>
        <end position="377"/>
    </location>
</feature>
<reference evidence="9 10" key="1">
    <citation type="journal article" date="2021" name="Sci. Rep.">
        <title>The distribution of antibiotic resistance genes in chicken gut microbiota commensals.</title>
        <authorList>
            <person name="Juricova H."/>
            <person name="Matiasovicova J."/>
            <person name="Kubasova T."/>
            <person name="Cejkova D."/>
            <person name="Rychlik I."/>
        </authorList>
    </citation>
    <scope>NUCLEOTIDE SEQUENCE [LARGE SCALE GENOMIC DNA]</scope>
    <source>
        <strain evidence="9 10">An819</strain>
    </source>
</reference>
<evidence type="ECO:0000256" key="4">
    <source>
        <dbReference type="ARBA" id="ARBA00023085"/>
    </source>
</evidence>
<dbReference type="InterPro" id="IPR011050">
    <property type="entry name" value="Pectin_lyase_fold/virulence"/>
</dbReference>
<gene>
    <name evidence="9" type="ORF">H6B30_11665</name>
</gene>
<dbReference type="PANTHER" id="PTHR31321">
    <property type="entry name" value="ACYL-COA THIOESTER HYDROLASE YBHC-RELATED"/>
    <property type="match status" value="1"/>
</dbReference>
<dbReference type="RefSeq" id="WP_205110781.1">
    <property type="nucleotide sequence ID" value="NZ_JACJJL010000020.1"/>
</dbReference>
<protein>
    <submittedName>
        <fullName evidence="9">Ig-like domain-containing protein</fullName>
    </submittedName>
</protein>
<keyword evidence="4" id="KW-0063">Aspartyl esterase</keyword>
<feature type="chain" id="PRO_5036952637" evidence="5">
    <location>
        <begin position="24"/>
        <end position="1117"/>
    </location>
</feature>
<feature type="domain" description="Bacterial repeat" evidence="8">
    <location>
        <begin position="226"/>
        <end position="297"/>
    </location>
</feature>
<dbReference type="Pfam" id="PF13205">
    <property type="entry name" value="Big_5"/>
    <property type="match status" value="1"/>
</dbReference>
<sequence length="1117" mass="120089">MRKRLLRLTVAVLCVAGLLPSQAQTYDKEPATVAWDFNTQADYDKVTTLIPADGFSLATVDLGDIEVTGTSTGQATNDAGEKVTFLKLRPSGTTQAAQWKVTPARGLSFTPTKVSAYIQRFGTDAENGVTVSALLPDGTKEDLGNFTAPRNNKSQADDKFGGNANYTNRFEIELTESQQQKLTTAEGFTLQATVGVGAAKEGGFSDVRIEGTLSGTIENVAKYTLTATANPAEGGTVTLNPASDEYDDGTEVKVTATRNFGYKFVNWTDASGNVVSTETEFSLTVTDNTTLEANFELVKTYSLTCNIEGGGNDYMVTMAPEPTVIEGKNMYEDGTDVMLTASSNKIVTFTNWSNGETSASITLTMDQDRELTANFSATDYIAAWDFITPGCDSRKADFASADNDAATLVMRNAAGETSGWLDKSWQAAGGYEGRNAAVNWRTTGLGDYYWQTVVNAEAFTDIKVQSAMAYNYNAYTKQDLQYSLDGEQWTTVGSFNIEGAKQWLDKEFSLPAEANNQKTVYLRWISDKSSAISGTTSDNDGIALSDIFITGTEKLVDDGTAPRLLSTVPEEGNTNASANGKIILTFDEKVKVADGATATLGLTELQPSVSGRTVIFEYKGLEYSTPYTFTLPAGSVADLTGNAVDEAITINFSTKTRPAISKALYDFIVPDDGTFTEAIAAAEKREDTSVRFRIFIKQGHYVIPASETETIMGSDGVAYPSPITHITTPNVSIIGEDMDNTSIVNTLPETEIEGQYGPACPIEGLHKNQTIDLGKNATATYIQDLTIKSGMKDDRGRNGALEDASDKTVCKDVSLVGYQDTYLSNNDRGRFYFEGGRLRGRTDFLCGKGDVFYNEVELMVCGSGYICAPSNPKQYGYVFNSCTIKGETGGIDGNYTLGRPWGDGTPIALYINTRMEVQPSAIGWNEMSGGWPARFAEYNSTTASGTVINLDNRKKTFGDGHANNPVLTAAEAAQLTLENVMGGDDDWDPTSATEQASAPKNVTIDGTTLTWEPSDYVLCWAVCKDGKVVDFTTQPTYTVDDADATYSVRAANEMGGLGEAAAAQIADGISNATGETAISETTYYTIGGIKTGKTAKGVSIRIDRMDNGKTKATKVAR</sequence>
<dbReference type="GO" id="GO:0030599">
    <property type="term" value="F:pectinesterase activity"/>
    <property type="evidence" value="ECO:0007669"/>
    <property type="project" value="InterPro"/>
</dbReference>